<dbReference type="RefSeq" id="WP_198415248.1">
    <property type="nucleotide sequence ID" value="NZ_AP021888.1"/>
</dbReference>
<gene>
    <name evidence="1" type="ORF">THMIRHAT_10120</name>
</gene>
<protein>
    <submittedName>
        <fullName evidence="1">Uncharacterized protein</fullName>
    </submittedName>
</protein>
<proteinExistence type="predicted"/>
<accession>A0A6F8PMF0</accession>
<organism evidence="1 2">
    <name type="scientific">Thiosulfativibrio zosterae</name>
    <dbReference type="NCBI Taxonomy" id="2675053"/>
    <lineage>
        <taxon>Bacteria</taxon>
        <taxon>Pseudomonadati</taxon>
        <taxon>Pseudomonadota</taxon>
        <taxon>Gammaproteobacteria</taxon>
        <taxon>Thiotrichales</taxon>
        <taxon>Piscirickettsiaceae</taxon>
        <taxon>Thiosulfativibrio</taxon>
    </lineage>
</organism>
<evidence type="ECO:0000313" key="1">
    <source>
        <dbReference type="EMBL" id="BBP43266.1"/>
    </source>
</evidence>
<name>A0A6F8PMF0_9GAMM</name>
<dbReference type="EMBL" id="AP021888">
    <property type="protein sequence ID" value="BBP43266.1"/>
    <property type="molecule type" value="Genomic_DNA"/>
</dbReference>
<dbReference type="Proteomes" id="UP000501466">
    <property type="component" value="Chromosome"/>
</dbReference>
<sequence>MNWFEKLTGFTETDYLTTQSQLSLQGETLVCLPSGKRYQAGLLLTPTLADLRQKNRFIGAR</sequence>
<keyword evidence="2" id="KW-1185">Reference proteome</keyword>
<reference evidence="2" key="1">
    <citation type="submission" date="2019-11" db="EMBL/GenBank/DDBJ databases">
        <title>Isolation and characterization of two novel species in the genus Thiomicrorhabdus.</title>
        <authorList>
            <person name="Mochizuki J."/>
            <person name="Kojima H."/>
            <person name="Fukui M."/>
        </authorList>
    </citation>
    <scope>NUCLEOTIDE SEQUENCE [LARGE SCALE GENOMIC DNA]</scope>
    <source>
        <strain evidence="2">AkT22</strain>
    </source>
</reference>
<dbReference type="AlphaFoldDB" id="A0A6F8PMF0"/>
<dbReference type="KEGG" id="tzo:THMIRHAT_10120"/>
<evidence type="ECO:0000313" key="2">
    <source>
        <dbReference type="Proteomes" id="UP000501466"/>
    </source>
</evidence>